<sequence>MMGSVRQQLIIGYLFGWQYLTHPTNDGLGASAINYRLFIRLAVSDAPY</sequence>
<gene>
    <name evidence="1" type="ORF">NIES46_46550</name>
</gene>
<organism evidence="1 2">
    <name type="scientific">Limnospira platensis NIES-46</name>
    <dbReference type="NCBI Taxonomy" id="1236695"/>
    <lineage>
        <taxon>Bacteria</taxon>
        <taxon>Bacillati</taxon>
        <taxon>Cyanobacteriota</taxon>
        <taxon>Cyanophyceae</taxon>
        <taxon>Oscillatoriophycideae</taxon>
        <taxon>Oscillatoriales</taxon>
        <taxon>Sirenicapillariaceae</taxon>
        <taxon>Limnospira</taxon>
    </lineage>
</organism>
<protein>
    <recommendedName>
        <fullName evidence="3">Transposase</fullName>
    </recommendedName>
</protein>
<keyword evidence="2" id="KW-1185">Reference proteome</keyword>
<name>A0A5M3TA83_LIMPL</name>
<comment type="caution">
    <text evidence="1">The sequence shown here is derived from an EMBL/GenBank/DDBJ whole genome shotgun (WGS) entry which is preliminary data.</text>
</comment>
<evidence type="ECO:0000313" key="2">
    <source>
        <dbReference type="Proteomes" id="UP000326169"/>
    </source>
</evidence>
<dbReference type="EMBL" id="BIMW01000201">
    <property type="protein sequence ID" value="GCE96583.1"/>
    <property type="molecule type" value="Genomic_DNA"/>
</dbReference>
<evidence type="ECO:0000313" key="1">
    <source>
        <dbReference type="EMBL" id="GCE96583.1"/>
    </source>
</evidence>
<accession>A0A5M3TA83</accession>
<reference evidence="1 2" key="1">
    <citation type="journal article" date="2019" name="J Genomics">
        <title>The Draft Genome of a Hydrogen-producing Cyanobacterium, Arthrospira platensis NIES-46.</title>
        <authorList>
            <person name="Suzuki S."/>
            <person name="Yamaguchi H."/>
            <person name="Kawachi M."/>
        </authorList>
    </citation>
    <scope>NUCLEOTIDE SEQUENCE [LARGE SCALE GENOMIC DNA]</scope>
    <source>
        <strain evidence="1 2">NIES-46</strain>
    </source>
</reference>
<evidence type="ECO:0008006" key="3">
    <source>
        <dbReference type="Google" id="ProtNLM"/>
    </source>
</evidence>
<proteinExistence type="predicted"/>
<dbReference type="Proteomes" id="UP000326169">
    <property type="component" value="Unassembled WGS sequence"/>
</dbReference>